<comment type="caution">
    <text evidence="2">The sequence shown here is derived from an EMBL/GenBank/DDBJ whole genome shotgun (WGS) entry which is preliminary data.</text>
</comment>
<dbReference type="AlphaFoldDB" id="A0A550CW82"/>
<dbReference type="STRING" id="97359.A0A550CW82"/>
<accession>A0A550CW82</accession>
<evidence type="ECO:0000313" key="3">
    <source>
        <dbReference type="Proteomes" id="UP000320762"/>
    </source>
</evidence>
<dbReference type="Proteomes" id="UP000320762">
    <property type="component" value="Unassembled WGS sequence"/>
</dbReference>
<dbReference type="SUPFAM" id="SSF54695">
    <property type="entry name" value="POZ domain"/>
    <property type="match status" value="1"/>
</dbReference>
<sequence length="257" mass="28963">MSNLENAPPSSSLSSAAWDLAGDNKAPRDDILPRNKISPRRDEHYYMGTVVFQVEDTLLCLPKAYFLQESPHFRDMFSLSTPEGVGMQDGSSDDQPLRLPEQVTLADFRALAEVLYPRTLEFNRSPSLSRDQWIGVLSLSHLWLMDRCKALAIDALSELLSGDPITKIILARDYHVPAWYHSGICKLVQRQKPLGVEELCRLGAELTLKICALRECLVFKEHEAHYGVWEMRGCRGYAGCDSKVSQRVRQECPLSGP</sequence>
<dbReference type="EMBL" id="VDMD01000001">
    <property type="protein sequence ID" value="TRM69052.1"/>
    <property type="molecule type" value="Genomic_DNA"/>
</dbReference>
<feature type="domain" description="BTB" evidence="1">
    <location>
        <begin position="49"/>
        <end position="156"/>
    </location>
</feature>
<dbReference type="OrthoDB" id="3223751at2759"/>
<keyword evidence="3" id="KW-1185">Reference proteome</keyword>
<evidence type="ECO:0000259" key="1">
    <source>
        <dbReference type="Pfam" id="PF00651"/>
    </source>
</evidence>
<protein>
    <recommendedName>
        <fullName evidence="1">BTB domain-containing protein</fullName>
    </recommendedName>
</protein>
<gene>
    <name evidence="2" type="ORF">BD626DRAFT_472738</name>
</gene>
<dbReference type="Gene3D" id="3.30.710.10">
    <property type="entry name" value="Potassium Channel Kv1.1, Chain A"/>
    <property type="match status" value="1"/>
</dbReference>
<organism evidence="2 3">
    <name type="scientific">Schizophyllum amplum</name>
    <dbReference type="NCBI Taxonomy" id="97359"/>
    <lineage>
        <taxon>Eukaryota</taxon>
        <taxon>Fungi</taxon>
        <taxon>Dikarya</taxon>
        <taxon>Basidiomycota</taxon>
        <taxon>Agaricomycotina</taxon>
        <taxon>Agaricomycetes</taxon>
        <taxon>Agaricomycetidae</taxon>
        <taxon>Agaricales</taxon>
        <taxon>Schizophyllaceae</taxon>
        <taxon>Schizophyllum</taxon>
    </lineage>
</organism>
<dbReference type="InterPro" id="IPR011333">
    <property type="entry name" value="SKP1/BTB/POZ_sf"/>
</dbReference>
<evidence type="ECO:0000313" key="2">
    <source>
        <dbReference type="EMBL" id="TRM69052.1"/>
    </source>
</evidence>
<proteinExistence type="predicted"/>
<dbReference type="InterPro" id="IPR000210">
    <property type="entry name" value="BTB/POZ_dom"/>
</dbReference>
<name>A0A550CW82_9AGAR</name>
<dbReference type="Pfam" id="PF00651">
    <property type="entry name" value="BTB"/>
    <property type="match status" value="1"/>
</dbReference>
<reference evidence="2 3" key="1">
    <citation type="journal article" date="2019" name="New Phytol.">
        <title>Comparative genomics reveals unique wood-decay strategies and fruiting body development in the Schizophyllaceae.</title>
        <authorList>
            <person name="Almasi E."/>
            <person name="Sahu N."/>
            <person name="Krizsan K."/>
            <person name="Balint B."/>
            <person name="Kovacs G.M."/>
            <person name="Kiss B."/>
            <person name="Cseklye J."/>
            <person name="Drula E."/>
            <person name="Henrissat B."/>
            <person name="Nagy I."/>
            <person name="Chovatia M."/>
            <person name="Adam C."/>
            <person name="LaButti K."/>
            <person name="Lipzen A."/>
            <person name="Riley R."/>
            <person name="Grigoriev I.V."/>
            <person name="Nagy L.G."/>
        </authorList>
    </citation>
    <scope>NUCLEOTIDE SEQUENCE [LARGE SCALE GENOMIC DNA]</scope>
    <source>
        <strain evidence="2 3">NL-1724</strain>
    </source>
</reference>